<accession>A0A5C6NVB1</accession>
<feature type="domain" description="Ig-like" evidence="8">
    <location>
        <begin position="91"/>
        <end position="160"/>
    </location>
</feature>
<keyword evidence="4" id="KW-0807">Transducer</keyword>
<feature type="chain" id="PRO_5022706685" evidence="7">
    <location>
        <begin position="25"/>
        <end position="493"/>
    </location>
</feature>
<dbReference type="SMART" id="SM00408">
    <property type="entry name" value="IGc2"/>
    <property type="match status" value="2"/>
</dbReference>
<dbReference type="SMART" id="SM00409">
    <property type="entry name" value="IG"/>
    <property type="match status" value="2"/>
</dbReference>
<sequence length="493" mass="54790">MCAGLRNWTWTLLLLLLLLLPLNGIRTDYGVEYPLANICVLENSSVFIPWKYAFRFETTEDTGKFTGITGSVLQVLELLVRRLQPSVGGTIKEGDSVRLVCENPCNRTHQSITWFKNGAPVRNGSKLDLGPVSPSDSGNYTCSLSDHPGTTTAAVHVDVEYGPKNTRASPPMEIDSGTRVSLVCQSLANPPVKSYVWFRIMDGVQEVGNQSVWDTSENGEYFCRATNKHGSQNSSIVTVEIKGIGHYSTYIMIPIGLLLVLIIVAVVAMRFKKNTKRVREAEGGEDCPNQTYTNCRISQLAERNQEVRTAEVSEVIYSRTAPSHLPAAGIQAVWFVAALSSYDTTLMEASPVVRMKRPLPPHPNVLQIVICPSFPRQNRLQESLELFASTCANGIFRRTSVILLMNKTDLFQEKIRHSGRHLRLYFSEYQGDDGDVDAAAHFITAMFSSCSRGPDRPVYHHYTTATDTASVRLVFHMVVDQIVKDNLASVQLL</sequence>
<evidence type="ECO:0000256" key="6">
    <source>
        <dbReference type="SAM" id="Phobius"/>
    </source>
</evidence>
<dbReference type="InterPro" id="IPR001019">
    <property type="entry name" value="Gprotein_alpha_su"/>
</dbReference>
<evidence type="ECO:0000256" key="2">
    <source>
        <dbReference type="ARBA" id="ARBA00022741"/>
    </source>
</evidence>
<dbReference type="InterPro" id="IPR027417">
    <property type="entry name" value="P-loop_NTPase"/>
</dbReference>
<feature type="binding site" evidence="5">
    <location>
        <position position="465"/>
    </location>
    <ligand>
        <name>GTP</name>
        <dbReference type="ChEBI" id="CHEBI:37565"/>
    </ligand>
</feature>
<dbReference type="InterPro" id="IPR003598">
    <property type="entry name" value="Ig_sub2"/>
</dbReference>
<evidence type="ECO:0000256" key="1">
    <source>
        <dbReference type="ARBA" id="ARBA00022723"/>
    </source>
</evidence>
<dbReference type="InterPro" id="IPR003599">
    <property type="entry name" value="Ig_sub"/>
</dbReference>
<evidence type="ECO:0000256" key="5">
    <source>
        <dbReference type="PIRSR" id="PIRSR601019-1"/>
    </source>
</evidence>
<gene>
    <name evidence="9" type="ORF">D4764_18G0008560</name>
</gene>
<evidence type="ECO:0000259" key="8">
    <source>
        <dbReference type="PROSITE" id="PS50835"/>
    </source>
</evidence>
<evidence type="ECO:0000256" key="7">
    <source>
        <dbReference type="SAM" id="SignalP"/>
    </source>
</evidence>
<keyword evidence="6" id="KW-0472">Membrane</keyword>
<evidence type="ECO:0000313" key="9">
    <source>
        <dbReference type="EMBL" id="TWW70050.1"/>
    </source>
</evidence>
<dbReference type="GO" id="GO:0007186">
    <property type="term" value="P:G protein-coupled receptor signaling pathway"/>
    <property type="evidence" value="ECO:0007669"/>
    <property type="project" value="InterPro"/>
</dbReference>
<feature type="domain" description="Ig-like" evidence="8">
    <location>
        <begin position="163"/>
        <end position="238"/>
    </location>
</feature>
<dbReference type="InterPro" id="IPR036179">
    <property type="entry name" value="Ig-like_dom_sf"/>
</dbReference>
<dbReference type="PROSITE" id="PS51882">
    <property type="entry name" value="G_ALPHA"/>
    <property type="match status" value="1"/>
</dbReference>
<dbReference type="SUPFAM" id="SSF48726">
    <property type="entry name" value="Immunoglobulin"/>
    <property type="match status" value="2"/>
</dbReference>
<keyword evidence="10" id="KW-1185">Reference proteome</keyword>
<keyword evidence="6" id="KW-0812">Transmembrane</keyword>
<dbReference type="GO" id="GO:0003924">
    <property type="term" value="F:GTPase activity"/>
    <property type="evidence" value="ECO:0007669"/>
    <property type="project" value="InterPro"/>
</dbReference>
<dbReference type="SMART" id="SM00275">
    <property type="entry name" value="G_alpha"/>
    <property type="match status" value="1"/>
</dbReference>
<dbReference type="InterPro" id="IPR013783">
    <property type="entry name" value="Ig-like_fold"/>
</dbReference>
<dbReference type="InterPro" id="IPR007110">
    <property type="entry name" value="Ig-like_dom"/>
</dbReference>
<dbReference type="PANTHER" id="PTHR46013:SF4">
    <property type="entry name" value="B-CELL RECEPTOR CD22-RELATED"/>
    <property type="match status" value="1"/>
</dbReference>
<dbReference type="FunFam" id="3.40.50.300:FF:000692">
    <property type="entry name" value="Guanine nucleotide-binding protein subunit alpha"/>
    <property type="match status" value="1"/>
</dbReference>
<keyword evidence="6" id="KW-1133">Transmembrane helix</keyword>
<name>A0A5C6NVB1_9TELE</name>
<keyword evidence="1" id="KW-0479">Metal-binding</keyword>
<dbReference type="PRINTS" id="PR00318">
    <property type="entry name" value="GPROTEINA"/>
</dbReference>
<dbReference type="SUPFAM" id="SSF52540">
    <property type="entry name" value="P-loop containing nucleoside triphosphate hydrolases"/>
    <property type="match status" value="1"/>
</dbReference>
<dbReference type="GO" id="GO:0046872">
    <property type="term" value="F:metal ion binding"/>
    <property type="evidence" value="ECO:0007669"/>
    <property type="project" value="UniProtKB-KW"/>
</dbReference>
<dbReference type="Gene3D" id="3.40.50.300">
    <property type="entry name" value="P-loop containing nucleotide triphosphate hydrolases"/>
    <property type="match status" value="1"/>
</dbReference>
<dbReference type="Proteomes" id="UP000324091">
    <property type="component" value="Chromosome 18"/>
</dbReference>
<organism evidence="9 10">
    <name type="scientific">Takifugu flavidus</name>
    <name type="common">sansaifugu</name>
    <dbReference type="NCBI Taxonomy" id="433684"/>
    <lineage>
        <taxon>Eukaryota</taxon>
        <taxon>Metazoa</taxon>
        <taxon>Chordata</taxon>
        <taxon>Craniata</taxon>
        <taxon>Vertebrata</taxon>
        <taxon>Euteleostomi</taxon>
        <taxon>Actinopterygii</taxon>
        <taxon>Neopterygii</taxon>
        <taxon>Teleostei</taxon>
        <taxon>Neoteleostei</taxon>
        <taxon>Acanthomorphata</taxon>
        <taxon>Eupercaria</taxon>
        <taxon>Tetraodontiformes</taxon>
        <taxon>Tetradontoidea</taxon>
        <taxon>Tetraodontidae</taxon>
        <taxon>Takifugu</taxon>
    </lineage>
</organism>
<dbReference type="GO" id="GO:0031683">
    <property type="term" value="F:G-protein beta/gamma-subunit complex binding"/>
    <property type="evidence" value="ECO:0007669"/>
    <property type="project" value="InterPro"/>
</dbReference>
<keyword evidence="7" id="KW-0732">Signal</keyword>
<dbReference type="AlphaFoldDB" id="A0A5C6NVB1"/>
<protein>
    <submittedName>
        <fullName evidence="9">Guanine nucleotide-binding protein G(O) subunit alpha</fullName>
    </submittedName>
</protein>
<keyword evidence="2 5" id="KW-0547">Nucleotide-binding</keyword>
<evidence type="ECO:0000313" key="10">
    <source>
        <dbReference type="Proteomes" id="UP000324091"/>
    </source>
</evidence>
<dbReference type="Gene3D" id="2.60.40.10">
    <property type="entry name" value="Immunoglobulins"/>
    <property type="match status" value="2"/>
</dbReference>
<dbReference type="PANTHER" id="PTHR46013">
    <property type="entry name" value="VASCULAR CELL ADHESION MOLECULE 1"/>
    <property type="match status" value="1"/>
</dbReference>
<comment type="caution">
    <text evidence="9">The sequence shown here is derived from an EMBL/GenBank/DDBJ whole genome shotgun (WGS) entry which is preliminary data.</text>
</comment>
<feature type="signal peptide" evidence="7">
    <location>
        <begin position="1"/>
        <end position="24"/>
    </location>
</feature>
<reference evidence="9 10" key="1">
    <citation type="submission" date="2019-04" db="EMBL/GenBank/DDBJ databases">
        <title>Chromosome genome assembly for Takifugu flavidus.</title>
        <authorList>
            <person name="Xiao S."/>
        </authorList>
    </citation>
    <scope>NUCLEOTIDE SEQUENCE [LARGE SCALE GENOMIC DNA]</scope>
    <source>
        <strain evidence="9">HTHZ2018</strain>
        <tissue evidence="9">Muscle</tissue>
    </source>
</reference>
<proteinExistence type="predicted"/>
<keyword evidence="3 5" id="KW-0342">GTP-binding</keyword>
<dbReference type="Pfam" id="PF13927">
    <property type="entry name" value="Ig_3"/>
    <property type="match status" value="1"/>
</dbReference>
<evidence type="ECO:0000256" key="3">
    <source>
        <dbReference type="ARBA" id="ARBA00023134"/>
    </source>
</evidence>
<dbReference type="Pfam" id="PF00503">
    <property type="entry name" value="G-alpha"/>
    <property type="match status" value="1"/>
</dbReference>
<evidence type="ECO:0000256" key="4">
    <source>
        <dbReference type="ARBA" id="ARBA00023224"/>
    </source>
</evidence>
<dbReference type="EMBL" id="RHFK02000010">
    <property type="protein sequence ID" value="TWW70050.1"/>
    <property type="molecule type" value="Genomic_DNA"/>
</dbReference>
<feature type="transmembrane region" description="Helical" evidence="6">
    <location>
        <begin position="247"/>
        <end position="269"/>
    </location>
</feature>
<feature type="binding site" evidence="5">
    <location>
        <begin position="406"/>
        <end position="409"/>
    </location>
    <ligand>
        <name>GTP</name>
        <dbReference type="ChEBI" id="CHEBI:37565"/>
    </ligand>
</feature>
<dbReference type="PROSITE" id="PS50835">
    <property type="entry name" value="IG_LIKE"/>
    <property type="match status" value="2"/>
</dbReference>
<dbReference type="GO" id="GO:0005525">
    <property type="term" value="F:GTP binding"/>
    <property type="evidence" value="ECO:0007669"/>
    <property type="project" value="UniProtKB-KW"/>
</dbReference>